<dbReference type="EMBL" id="QGLC01000003">
    <property type="protein sequence ID" value="RAL69865.1"/>
    <property type="molecule type" value="Genomic_DNA"/>
</dbReference>
<evidence type="ECO:0000313" key="2">
    <source>
        <dbReference type="EMBL" id="RAL71070.1"/>
    </source>
</evidence>
<evidence type="ECO:0000313" key="4">
    <source>
        <dbReference type="Proteomes" id="UP000249146"/>
    </source>
</evidence>
<reference evidence="3 4" key="1">
    <citation type="submission" date="2018-05" db="EMBL/GenBank/DDBJ databases">
        <title>Draft genome sequences of Dehalococcoides mccartyi strains RC and KS.</title>
        <authorList>
            <person name="Higgins S.A."/>
            <person name="Padilla-Crespo E."/>
            <person name="Loeffler F.E."/>
        </authorList>
    </citation>
    <scope>NUCLEOTIDE SEQUENCE [LARGE SCALE GENOMIC DNA]</scope>
    <source>
        <strain evidence="2 3">KS</strain>
        <strain evidence="1 4">RC</strain>
    </source>
</reference>
<dbReference type="Proteomes" id="UP000249146">
    <property type="component" value="Unassembled WGS sequence"/>
</dbReference>
<sequence length="63" mass="7163">MILSGPYENVVESINHVTNKPYISECIQYELKTTDLCKAIDQIEAGAKYARILQINRPPNIKN</sequence>
<comment type="caution">
    <text evidence="1">The sequence shown here is derived from an EMBL/GenBank/DDBJ whole genome shotgun (WGS) entry which is preliminary data.</text>
</comment>
<dbReference type="Proteomes" id="UP000248786">
    <property type="component" value="Unassembled WGS sequence"/>
</dbReference>
<dbReference type="AlphaFoldDB" id="A0A328EMK2"/>
<protein>
    <submittedName>
        <fullName evidence="1">Uncharacterized protein</fullName>
    </submittedName>
</protein>
<evidence type="ECO:0000313" key="3">
    <source>
        <dbReference type="Proteomes" id="UP000248786"/>
    </source>
</evidence>
<organism evidence="1 4">
    <name type="scientific">Dehalococcoides mccartyi</name>
    <dbReference type="NCBI Taxonomy" id="61435"/>
    <lineage>
        <taxon>Bacteria</taxon>
        <taxon>Bacillati</taxon>
        <taxon>Chloroflexota</taxon>
        <taxon>Dehalococcoidia</taxon>
        <taxon>Dehalococcoidales</taxon>
        <taxon>Dehalococcoidaceae</taxon>
        <taxon>Dehalococcoides</taxon>
    </lineage>
</organism>
<name>A0A328EMK2_9CHLR</name>
<dbReference type="EMBL" id="QGLD01000002">
    <property type="protein sequence ID" value="RAL71070.1"/>
    <property type="molecule type" value="Genomic_DNA"/>
</dbReference>
<evidence type="ECO:0000313" key="1">
    <source>
        <dbReference type="EMBL" id="RAL69865.1"/>
    </source>
</evidence>
<proteinExistence type="predicted"/>
<accession>A0A328EMK2</accession>
<gene>
    <name evidence="2" type="ORF">C1G86_0122</name>
    <name evidence="1" type="ORF">C1G87_0138</name>
</gene>